<protein>
    <recommendedName>
        <fullName evidence="4">DUF2325 domain-containing protein</fullName>
    </recommendedName>
</protein>
<organism evidence="2 3">
    <name type="scientific">Amantichitinum ursilacus</name>
    <dbReference type="NCBI Taxonomy" id="857265"/>
    <lineage>
        <taxon>Bacteria</taxon>
        <taxon>Pseudomonadati</taxon>
        <taxon>Pseudomonadota</taxon>
        <taxon>Betaproteobacteria</taxon>
        <taxon>Neisseriales</taxon>
        <taxon>Chitinibacteraceae</taxon>
        <taxon>Amantichitinum</taxon>
    </lineage>
</organism>
<keyword evidence="3" id="KW-1185">Reference proteome</keyword>
<accession>A0A0N0XJ42</accession>
<reference evidence="2 3" key="1">
    <citation type="submission" date="2015-07" db="EMBL/GenBank/DDBJ databases">
        <title>Draft genome sequence of the Amantichitinum ursilacus IGB-41, a new chitin-degrading bacterium.</title>
        <authorList>
            <person name="Kirstahler P."/>
            <person name="Guenther M."/>
            <person name="Grumaz C."/>
            <person name="Rupp S."/>
            <person name="Zibek S."/>
            <person name="Sohn K."/>
        </authorList>
    </citation>
    <scope>NUCLEOTIDE SEQUENCE [LARGE SCALE GENOMIC DNA]</scope>
    <source>
        <strain evidence="2 3">IGB-41</strain>
    </source>
</reference>
<dbReference type="InterPro" id="IPR016772">
    <property type="entry name" value="UCP020408"/>
</dbReference>
<dbReference type="STRING" id="857265.WG78_10720"/>
<dbReference type="Proteomes" id="UP000037939">
    <property type="component" value="Unassembled WGS sequence"/>
</dbReference>
<dbReference type="PATRIC" id="fig|857265.3.peg.2203"/>
<evidence type="ECO:0000313" key="3">
    <source>
        <dbReference type="Proteomes" id="UP000037939"/>
    </source>
</evidence>
<dbReference type="OrthoDB" id="5324142at2"/>
<comment type="caution">
    <text evidence="2">The sequence shown here is derived from an EMBL/GenBank/DDBJ whole genome shotgun (WGS) entry which is preliminary data.</text>
</comment>
<dbReference type="RefSeq" id="WP_053937796.1">
    <property type="nucleotide sequence ID" value="NZ_LAQT01000008.1"/>
</dbReference>
<dbReference type="Pfam" id="PF10087">
    <property type="entry name" value="DUF2325"/>
    <property type="match status" value="1"/>
</dbReference>
<gene>
    <name evidence="2" type="ORF">WG78_10720</name>
</gene>
<proteinExistence type="inferred from homology"/>
<evidence type="ECO:0008006" key="4">
    <source>
        <dbReference type="Google" id="ProtNLM"/>
    </source>
</evidence>
<dbReference type="AlphaFoldDB" id="A0A0N0XJ42"/>
<dbReference type="EMBL" id="LAQT01000008">
    <property type="protein sequence ID" value="KPC52957.1"/>
    <property type="molecule type" value="Genomic_DNA"/>
</dbReference>
<sequence>MQAYLVGADTLGNIPDVLNQYGIAIHKHVSGRNASHQRKPASLKGVDLIILFTDFLGHNVMRHYREMAHEENIRFVACRRSVCALSQSLDKVCTKQCETCPAATANGRKH</sequence>
<evidence type="ECO:0000256" key="1">
    <source>
        <dbReference type="ARBA" id="ARBA00007189"/>
    </source>
</evidence>
<evidence type="ECO:0000313" key="2">
    <source>
        <dbReference type="EMBL" id="KPC52957.1"/>
    </source>
</evidence>
<comment type="similarity">
    <text evidence="1">Belongs to the UPF0751 family.</text>
</comment>
<dbReference type="PIRSF" id="PIRSF020408">
    <property type="entry name" value="UCP020408"/>
    <property type="match status" value="1"/>
</dbReference>
<name>A0A0N0XJ42_9NEIS</name>